<reference evidence="8 9" key="1">
    <citation type="submission" date="2022-07" db="EMBL/GenBank/DDBJ databases">
        <title>Genome-wide signatures of adaptation to extreme environments.</title>
        <authorList>
            <person name="Cho C.H."/>
            <person name="Yoon H.S."/>
        </authorList>
    </citation>
    <scope>NUCLEOTIDE SEQUENCE [LARGE SCALE GENOMIC DNA]</scope>
    <source>
        <strain evidence="8 9">DBV 063 E5</strain>
    </source>
</reference>
<dbReference type="FunFam" id="2.60.120.1040:FF:000006">
    <property type="entry name" value="Zinc finger protein zpr1"/>
    <property type="match status" value="1"/>
</dbReference>
<keyword evidence="9" id="KW-1185">Reference proteome</keyword>
<dbReference type="Pfam" id="PF03367">
    <property type="entry name" value="Zn_ribbon_ZPR1"/>
    <property type="match status" value="2"/>
</dbReference>
<feature type="region of interest" description="Disordered" evidence="6">
    <location>
        <begin position="429"/>
        <end position="453"/>
    </location>
</feature>
<dbReference type="GO" id="GO:0008270">
    <property type="term" value="F:zinc ion binding"/>
    <property type="evidence" value="ECO:0007669"/>
    <property type="project" value="UniProtKB-KW"/>
</dbReference>
<feature type="domain" description="Zinc finger ZPR1-type" evidence="7">
    <location>
        <begin position="32"/>
        <end position="189"/>
    </location>
</feature>
<dbReference type="PANTHER" id="PTHR10876:SF0">
    <property type="entry name" value="ZINC FINGER PROTEIN ZPR1"/>
    <property type="match status" value="1"/>
</dbReference>
<evidence type="ECO:0000256" key="3">
    <source>
        <dbReference type="ARBA" id="ARBA00022771"/>
    </source>
</evidence>
<dbReference type="InterPro" id="IPR004457">
    <property type="entry name" value="Znf_ZPR1"/>
</dbReference>
<proteinExistence type="inferred from homology"/>
<dbReference type="InterPro" id="IPR040141">
    <property type="entry name" value="ZPR1"/>
</dbReference>
<dbReference type="NCBIfam" id="TIGR00310">
    <property type="entry name" value="ZPR1_znf"/>
    <property type="match status" value="2"/>
</dbReference>
<keyword evidence="2" id="KW-0479">Metal-binding</keyword>
<dbReference type="SMART" id="SM00709">
    <property type="entry name" value="Zpr1"/>
    <property type="match status" value="2"/>
</dbReference>
<dbReference type="AlphaFoldDB" id="A0AAV9IQF3"/>
<dbReference type="Pfam" id="PF22794">
    <property type="entry name" value="jr-ZPR1"/>
    <property type="match status" value="2"/>
</dbReference>
<dbReference type="InterPro" id="IPR056180">
    <property type="entry name" value="ZPR1_jr_dom"/>
</dbReference>
<comment type="caution">
    <text evidence="8">The sequence shown here is derived from an EMBL/GenBank/DDBJ whole genome shotgun (WGS) entry which is preliminary data.</text>
</comment>
<feature type="domain" description="Zinc finger ZPR1-type" evidence="7">
    <location>
        <begin position="250"/>
        <end position="414"/>
    </location>
</feature>
<keyword evidence="4" id="KW-0862">Zinc</keyword>
<sequence>MIQSEGPQPPSALFPTVAAVVNEESPVTAVESLCVQCGEQGVTRLLLTDIPHVRQVVLASFECPHCGYRNNEVQDAGEVAEHGVRYRVRVDGGAADLQRSVLLSGWASVSVPEVALEAPASGRGRFTTVEGILLQAVEDLQEYLKERADVEAEARNKLEATVARLDALRQQGSFTLCIDDPSGRSHVEMIAETGKLDKKVRLERYARTREMNVALGLVAPDGSHDAIAASATEESASADLGDGAVVRLPADCPACGHHGENRIHQTVIPHFREVVLIAFTCDDCGFKSSEVKPSGEVSALGRRIVLRVERPDDLSRDLIKSDTARVLVPATELELEPGTLGSKFTTVEGLLRDIIDALREAYLFTQAEQFKEEEERQKRAQFARFLEDMEQLASASRPFELVLDDPAGNSYIQSLSAEGDDPQIEVEEYARTPEQNEMLGIDTETEGARRETS</sequence>
<keyword evidence="3" id="KW-0863">Zinc-finger</keyword>
<dbReference type="Proteomes" id="UP001301350">
    <property type="component" value="Unassembled WGS sequence"/>
</dbReference>
<comment type="similarity">
    <text evidence="1">Belongs to the ZPR1 family.</text>
</comment>
<dbReference type="PANTHER" id="PTHR10876">
    <property type="entry name" value="ZINC FINGER PROTEIN ZPR1"/>
    <property type="match status" value="1"/>
</dbReference>
<evidence type="ECO:0000259" key="7">
    <source>
        <dbReference type="SMART" id="SM00709"/>
    </source>
</evidence>
<dbReference type="EMBL" id="JANCYW010000002">
    <property type="protein sequence ID" value="KAK4534530.1"/>
    <property type="molecule type" value="Genomic_DNA"/>
</dbReference>
<evidence type="ECO:0000256" key="2">
    <source>
        <dbReference type="ARBA" id="ARBA00022723"/>
    </source>
</evidence>
<evidence type="ECO:0000256" key="6">
    <source>
        <dbReference type="SAM" id="MobiDB-lite"/>
    </source>
</evidence>
<accession>A0AAV9IQF3</accession>
<organism evidence="8 9">
    <name type="scientific">Cyanidium caldarium</name>
    <name type="common">Red alga</name>
    <dbReference type="NCBI Taxonomy" id="2771"/>
    <lineage>
        <taxon>Eukaryota</taxon>
        <taxon>Rhodophyta</taxon>
        <taxon>Bangiophyceae</taxon>
        <taxon>Cyanidiales</taxon>
        <taxon>Cyanidiaceae</taxon>
        <taxon>Cyanidium</taxon>
    </lineage>
</organism>
<evidence type="ECO:0000313" key="9">
    <source>
        <dbReference type="Proteomes" id="UP001301350"/>
    </source>
</evidence>
<feature type="coiled-coil region" evidence="5">
    <location>
        <begin position="133"/>
        <end position="171"/>
    </location>
</feature>
<evidence type="ECO:0000256" key="4">
    <source>
        <dbReference type="ARBA" id="ARBA00022833"/>
    </source>
</evidence>
<dbReference type="FunFam" id="2.20.25.420:FF:000001">
    <property type="entry name" value="Zinc finger protein ZPR1"/>
    <property type="match status" value="1"/>
</dbReference>
<dbReference type="InterPro" id="IPR042452">
    <property type="entry name" value="ZPR1_Znf1/2"/>
</dbReference>
<dbReference type="Gene3D" id="2.20.25.420">
    <property type="entry name" value="ZPR1, zinc finger domain"/>
    <property type="match status" value="2"/>
</dbReference>
<name>A0AAV9IQF3_CYACA</name>
<keyword evidence="5" id="KW-0175">Coiled coil</keyword>
<evidence type="ECO:0000256" key="5">
    <source>
        <dbReference type="SAM" id="Coils"/>
    </source>
</evidence>
<evidence type="ECO:0000256" key="1">
    <source>
        <dbReference type="ARBA" id="ARBA00008354"/>
    </source>
</evidence>
<dbReference type="InterPro" id="IPR042451">
    <property type="entry name" value="ZPR1_A/B_dom"/>
</dbReference>
<dbReference type="Gene3D" id="2.60.120.1040">
    <property type="entry name" value="ZPR1, A/B domain"/>
    <property type="match status" value="2"/>
</dbReference>
<gene>
    <name evidence="8" type="ORF">CDCA_CDCA02G0555</name>
</gene>
<dbReference type="GO" id="GO:0005634">
    <property type="term" value="C:nucleus"/>
    <property type="evidence" value="ECO:0007669"/>
    <property type="project" value="TreeGrafter"/>
</dbReference>
<protein>
    <recommendedName>
        <fullName evidence="7">Zinc finger ZPR1-type domain-containing protein</fullName>
    </recommendedName>
</protein>
<evidence type="ECO:0000313" key="8">
    <source>
        <dbReference type="EMBL" id="KAK4534530.1"/>
    </source>
</evidence>